<dbReference type="Gene3D" id="2.170.130.10">
    <property type="entry name" value="TonB-dependent receptor, plug domain"/>
    <property type="match status" value="1"/>
</dbReference>
<dbReference type="InterPro" id="IPR037066">
    <property type="entry name" value="Plug_dom_sf"/>
</dbReference>
<name>A0A6P1VZV9_9BACT</name>
<dbReference type="InterPro" id="IPR036942">
    <property type="entry name" value="Beta-barrel_TonB_sf"/>
</dbReference>
<keyword evidence="3 8" id="KW-1134">Transmembrane beta strand</keyword>
<dbReference type="PANTHER" id="PTHR30069">
    <property type="entry name" value="TONB-DEPENDENT OUTER MEMBRANE RECEPTOR"/>
    <property type="match status" value="1"/>
</dbReference>
<dbReference type="InterPro" id="IPR039426">
    <property type="entry name" value="TonB-dep_rcpt-like"/>
</dbReference>
<dbReference type="InterPro" id="IPR012910">
    <property type="entry name" value="Plug_dom"/>
</dbReference>
<organism evidence="10 11">
    <name type="scientific">Spirosoma endbachense</name>
    <dbReference type="NCBI Taxonomy" id="2666025"/>
    <lineage>
        <taxon>Bacteria</taxon>
        <taxon>Pseudomonadati</taxon>
        <taxon>Bacteroidota</taxon>
        <taxon>Cytophagia</taxon>
        <taxon>Cytophagales</taxon>
        <taxon>Cytophagaceae</taxon>
        <taxon>Spirosoma</taxon>
    </lineage>
</organism>
<evidence type="ECO:0000256" key="1">
    <source>
        <dbReference type="ARBA" id="ARBA00004571"/>
    </source>
</evidence>
<evidence type="ECO:0000259" key="9">
    <source>
        <dbReference type="Pfam" id="PF07715"/>
    </source>
</evidence>
<evidence type="ECO:0000256" key="6">
    <source>
        <dbReference type="ARBA" id="ARBA00023136"/>
    </source>
</evidence>
<evidence type="ECO:0000256" key="4">
    <source>
        <dbReference type="ARBA" id="ARBA00022692"/>
    </source>
</evidence>
<comment type="similarity">
    <text evidence="8">Belongs to the TonB-dependent receptor family.</text>
</comment>
<dbReference type="KEGG" id="senf:GJR95_28320"/>
<evidence type="ECO:0000313" key="10">
    <source>
        <dbReference type="EMBL" id="QHV98673.1"/>
    </source>
</evidence>
<proteinExistence type="inferred from homology"/>
<keyword evidence="4 8" id="KW-0812">Transmembrane</keyword>
<evidence type="ECO:0000256" key="8">
    <source>
        <dbReference type="PROSITE-ProRule" id="PRU01360"/>
    </source>
</evidence>
<sequence length="669" mass="74774">MKNFTYSALIGFFPFISIVSQPAFSQQTNTPDSGRVFSLGEVTVLGRRSVDSANTALSRRIEAFNRLDVGRALSLLPGVTLSSVGARNETMVYVRGFDLRQVPVFIDGIPVYVPYDGYVDLGRFTTFDLAEVNVAKGFSSVTYGPNTLGGAINLVSRRPQQRLEFDGRAGLLSGQGHRLNLNLGSKLGKFYVQASASQLKQETYPLASDFTPQPQENGGDRENAYRNDRKYSLKVGFTPNATDEYTMSYVNQHGTKGTPPYAGSDPRQTARFWQWPYWDKQSWYFISRTALTSRSYLKARLFYDRFKNLLSAFDDNTYSTQKKGSSFNSYYNDDTKGGSLEYGNQLAERHTLKASVHYKQDRHRENNAGEPVRTFEDQTLSIGIEDVYRLTSRLSLVPGLSYNARKSLRAENYESTTKLITPFAGNNSRAFNAQAGLFFSPTTQRQVSLTVARKTRFATIKDRYSYRMGAAIPNPDLKAESALHLEAAYSDQINLARPGRSLALQTSLFYSRLTDAIQQVNNVQPGVYQFQNTGQAEFYGGDVSVKVPISAAVQAGAQYSYIHRQNLSNPDLKFVDVPDHKIFVYAQAQFLRRAALIGSIDYNSARYSTSYGIQAGSFLVANVKGSVRLQRYVSLEGGINNLFDRNYALAEGFPEPGRNFFVNVVITNL</sequence>
<comment type="subcellular location">
    <subcellularLocation>
        <location evidence="1 8">Cell outer membrane</location>
        <topology evidence="1 8">Multi-pass membrane protein</topology>
    </subcellularLocation>
</comment>
<keyword evidence="5" id="KW-0732">Signal</keyword>
<dbReference type="SUPFAM" id="SSF56935">
    <property type="entry name" value="Porins"/>
    <property type="match status" value="1"/>
</dbReference>
<dbReference type="Pfam" id="PF07715">
    <property type="entry name" value="Plug"/>
    <property type="match status" value="1"/>
</dbReference>
<gene>
    <name evidence="10" type="ORF">GJR95_28320</name>
</gene>
<evidence type="ECO:0000256" key="7">
    <source>
        <dbReference type="ARBA" id="ARBA00023237"/>
    </source>
</evidence>
<dbReference type="EMBL" id="CP045997">
    <property type="protein sequence ID" value="QHV98673.1"/>
    <property type="molecule type" value="Genomic_DNA"/>
</dbReference>
<evidence type="ECO:0000256" key="2">
    <source>
        <dbReference type="ARBA" id="ARBA00022448"/>
    </source>
</evidence>
<keyword evidence="10" id="KW-0675">Receptor</keyword>
<evidence type="ECO:0000256" key="5">
    <source>
        <dbReference type="ARBA" id="ARBA00022729"/>
    </source>
</evidence>
<dbReference type="Gene3D" id="2.40.170.20">
    <property type="entry name" value="TonB-dependent receptor, beta-barrel domain"/>
    <property type="match status" value="1"/>
</dbReference>
<dbReference type="RefSeq" id="WP_162389082.1">
    <property type="nucleotide sequence ID" value="NZ_CP045997.1"/>
</dbReference>
<dbReference type="AlphaFoldDB" id="A0A6P1VZV9"/>
<keyword evidence="11" id="KW-1185">Reference proteome</keyword>
<protein>
    <submittedName>
        <fullName evidence="10">TonB-dependent receptor plug domain-containing protein</fullName>
    </submittedName>
</protein>
<keyword evidence="2 8" id="KW-0813">Transport</keyword>
<evidence type="ECO:0000313" key="11">
    <source>
        <dbReference type="Proteomes" id="UP000464577"/>
    </source>
</evidence>
<accession>A0A6P1VZV9</accession>
<feature type="domain" description="TonB-dependent receptor plug" evidence="9">
    <location>
        <begin position="58"/>
        <end position="151"/>
    </location>
</feature>
<dbReference type="GO" id="GO:0015344">
    <property type="term" value="F:siderophore uptake transmembrane transporter activity"/>
    <property type="evidence" value="ECO:0007669"/>
    <property type="project" value="TreeGrafter"/>
</dbReference>
<dbReference type="GO" id="GO:0044718">
    <property type="term" value="P:siderophore transmembrane transport"/>
    <property type="evidence" value="ECO:0007669"/>
    <property type="project" value="TreeGrafter"/>
</dbReference>
<evidence type="ECO:0000256" key="3">
    <source>
        <dbReference type="ARBA" id="ARBA00022452"/>
    </source>
</evidence>
<dbReference type="GO" id="GO:0009279">
    <property type="term" value="C:cell outer membrane"/>
    <property type="evidence" value="ECO:0007669"/>
    <property type="project" value="UniProtKB-SubCell"/>
</dbReference>
<dbReference type="Proteomes" id="UP000464577">
    <property type="component" value="Chromosome"/>
</dbReference>
<dbReference type="PROSITE" id="PS52016">
    <property type="entry name" value="TONB_DEPENDENT_REC_3"/>
    <property type="match status" value="1"/>
</dbReference>
<dbReference type="PANTHER" id="PTHR30069:SF29">
    <property type="entry name" value="HEMOGLOBIN AND HEMOGLOBIN-HAPTOGLOBIN-BINDING PROTEIN 1-RELATED"/>
    <property type="match status" value="1"/>
</dbReference>
<keyword evidence="6 8" id="KW-0472">Membrane</keyword>
<reference evidence="10 11" key="1">
    <citation type="submission" date="2019-11" db="EMBL/GenBank/DDBJ databases">
        <title>Spirosoma endbachense sp. nov., isolated from a natural salt meadow.</title>
        <authorList>
            <person name="Rojas J."/>
            <person name="Ambika Manirajan B."/>
            <person name="Ratering S."/>
            <person name="Suarez C."/>
            <person name="Geissler-Plaum R."/>
            <person name="Schnell S."/>
        </authorList>
    </citation>
    <scope>NUCLEOTIDE SEQUENCE [LARGE SCALE GENOMIC DNA]</scope>
    <source>
        <strain evidence="10 11">I-24</strain>
    </source>
</reference>
<keyword evidence="7 8" id="KW-0998">Cell outer membrane</keyword>